<accession>A0A8D9CAL9</accession>
<reference evidence="1" key="1">
    <citation type="submission" date="2021-06" db="EMBL/GenBank/DDBJ databases">
        <authorList>
            <person name="Gannon L."/>
            <person name="Redgwell R T."/>
            <person name="Michniewski S."/>
            <person name="Harrison D C."/>
            <person name="Millard A."/>
        </authorList>
    </citation>
    <scope>NUCLEOTIDE SEQUENCE</scope>
</reference>
<evidence type="ECO:0008006" key="2">
    <source>
        <dbReference type="Google" id="ProtNLM"/>
    </source>
</evidence>
<organism evidence="1">
    <name type="scientific">uncultured marine phage</name>
    <dbReference type="NCBI Taxonomy" id="707152"/>
    <lineage>
        <taxon>Viruses</taxon>
        <taxon>environmental samples</taxon>
    </lineage>
</organism>
<dbReference type="Pfam" id="PF05045">
    <property type="entry name" value="RgpF"/>
    <property type="match status" value="1"/>
</dbReference>
<dbReference type="InterPro" id="IPR007739">
    <property type="entry name" value="RgpF"/>
</dbReference>
<name>A0A8D9CAL9_9VIRU</name>
<gene>
    <name evidence="1" type="ORF">SLAVMIC_00784</name>
</gene>
<evidence type="ECO:0000313" key="1">
    <source>
        <dbReference type="EMBL" id="CAG7581320.1"/>
    </source>
</evidence>
<sequence>MILITQYWNFKTTARKNEIYNCLLKNCMNRYIGKILVFVENDTTISLKHNKIQVVKVKHRLSYHDMIHTALQTYKNQICIVANADIHFDGTISNLHKVNLNKKVVCLTSYDSDTNKINDFSIDAWAFKSFNLPNSHFKIGTDFADLRLLKTFLDSGIDVINPSLDIHCYHSDKLSKLKKPYDNEFKFINPTKLNQTVVIRDNRDIISVKNPKVSLLKNKKQVLERKVLPPTPINKNQVIEIRDKKLAIVLHLYYQDLWSEFKTILNNLEGYNYDLYVTMIDNSATLGQTLWIKDQVEKSGGKAFILQNKGLDIGPFLHVLSYMMQNALSYDYVLKMHSKKSLRTAGEDFGNNWRKRLIHPLIGSPNAIERNIHHLSNDRVGMIGSREWLVKGTQGNDVLINDFKKRLKIQRGDSFIGGTMFWVRYDIIRKYFNKTNTPQIYNELETGYFIDHHEPTKTHSLERILGYIVQDSGYKILGI</sequence>
<protein>
    <recommendedName>
        <fullName evidence="2">Rhamnan synthesis protein F</fullName>
    </recommendedName>
</protein>
<proteinExistence type="predicted"/>
<dbReference type="EMBL" id="OU342829">
    <property type="protein sequence ID" value="CAG7581320.1"/>
    <property type="molecule type" value="Genomic_DNA"/>
</dbReference>